<keyword evidence="2" id="KW-0456">Lyase</keyword>
<feature type="domain" description="DJ-1/PfpI" evidence="4">
    <location>
        <begin position="13"/>
        <end position="208"/>
    </location>
</feature>
<evidence type="ECO:0000256" key="3">
    <source>
        <dbReference type="ARBA" id="ARBA00038493"/>
    </source>
</evidence>
<dbReference type="GO" id="GO:0019243">
    <property type="term" value="P:methylglyoxal catabolic process to D-lactate via S-lactoyl-glutathione"/>
    <property type="evidence" value="ECO:0007669"/>
    <property type="project" value="TreeGrafter"/>
</dbReference>
<comment type="similarity">
    <text evidence="3">Belongs to the peptidase C56 family. HSP31-like subfamily.</text>
</comment>
<dbReference type="EMBL" id="VSWD01000010">
    <property type="protein sequence ID" value="KAK3090911.1"/>
    <property type="molecule type" value="Genomic_DNA"/>
</dbReference>
<proteinExistence type="inferred from homology"/>
<evidence type="ECO:0000256" key="1">
    <source>
        <dbReference type="ARBA" id="ARBA00023016"/>
    </source>
</evidence>
<dbReference type="GO" id="GO:0019172">
    <property type="term" value="F:glyoxalase III activity"/>
    <property type="evidence" value="ECO:0007669"/>
    <property type="project" value="TreeGrafter"/>
</dbReference>
<evidence type="ECO:0000256" key="2">
    <source>
        <dbReference type="ARBA" id="ARBA00023239"/>
    </source>
</evidence>
<dbReference type="InterPro" id="IPR029062">
    <property type="entry name" value="Class_I_gatase-like"/>
</dbReference>
<accession>A0AA89BR27</accession>
<dbReference type="Gene3D" id="3.40.50.880">
    <property type="match status" value="1"/>
</dbReference>
<dbReference type="PANTHER" id="PTHR48094">
    <property type="entry name" value="PROTEIN/NUCLEIC ACID DEGLYCASE DJ-1-RELATED"/>
    <property type="match status" value="1"/>
</dbReference>
<evidence type="ECO:0000313" key="6">
    <source>
        <dbReference type="Proteomes" id="UP001186944"/>
    </source>
</evidence>
<dbReference type="SUPFAM" id="SSF52317">
    <property type="entry name" value="Class I glutamine amidotransferase-like"/>
    <property type="match status" value="1"/>
</dbReference>
<dbReference type="PANTHER" id="PTHR48094:SF11">
    <property type="entry name" value="GLUTATHIONE-INDEPENDENT GLYOXALASE HSP31-RELATED"/>
    <property type="match status" value="1"/>
</dbReference>
<evidence type="ECO:0000259" key="4">
    <source>
        <dbReference type="Pfam" id="PF01965"/>
    </source>
</evidence>
<dbReference type="GO" id="GO:0005737">
    <property type="term" value="C:cytoplasm"/>
    <property type="evidence" value="ECO:0007669"/>
    <property type="project" value="TreeGrafter"/>
</dbReference>
<keyword evidence="1" id="KW-0346">Stress response</keyword>
<dbReference type="InterPro" id="IPR050325">
    <property type="entry name" value="Prot/Nucl_acid_deglycase"/>
</dbReference>
<dbReference type="CDD" id="cd03141">
    <property type="entry name" value="GATase1_Hsp31_like"/>
    <property type="match status" value="1"/>
</dbReference>
<organism evidence="5 6">
    <name type="scientific">Pinctada imbricata</name>
    <name type="common">Atlantic pearl-oyster</name>
    <name type="synonym">Pinctada martensii</name>
    <dbReference type="NCBI Taxonomy" id="66713"/>
    <lineage>
        <taxon>Eukaryota</taxon>
        <taxon>Metazoa</taxon>
        <taxon>Spiralia</taxon>
        <taxon>Lophotrochozoa</taxon>
        <taxon>Mollusca</taxon>
        <taxon>Bivalvia</taxon>
        <taxon>Autobranchia</taxon>
        <taxon>Pteriomorphia</taxon>
        <taxon>Pterioida</taxon>
        <taxon>Pterioidea</taxon>
        <taxon>Pteriidae</taxon>
        <taxon>Pinctada</taxon>
    </lineage>
</organism>
<reference evidence="5" key="1">
    <citation type="submission" date="2019-08" db="EMBL/GenBank/DDBJ databases">
        <title>The improved chromosome-level genome for the pearl oyster Pinctada fucata martensii using PacBio sequencing and Hi-C.</title>
        <authorList>
            <person name="Zheng Z."/>
        </authorList>
    </citation>
    <scope>NUCLEOTIDE SEQUENCE</scope>
    <source>
        <strain evidence="5">ZZ-2019</strain>
        <tissue evidence="5">Adductor muscle</tissue>
    </source>
</reference>
<comment type="caution">
    <text evidence="5">The sequence shown here is derived from an EMBL/GenBank/DDBJ whole genome shotgun (WGS) entry which is preliminary data.</text>
</comment>
<protein>
    <recommendedName>
        <fullName evidence="4">DJ-1/PfpI domain-containing protein</fullName>
    </recommendedName>
</protein>
<name>A0AA89BR27_PINIB</name>
<dbReference type="Proteomes" id="UP001186944">
    <property type="component" value="Unassembled WGS sequence"/>
</dbReference>
<dbReference type="InterPro" id="IPR002818">
    <property type="entry name" value="DJ-1/PfpI"/>
</dbReference>
<dbReference type="AlphaFoldDB" id="A0AA89BR27"/>
<sequence length="213" mass="22991">MTSGKPTGWYLPEVAHPYDVFTKAGYDITFVSPNGGKAPMDPGSYEAFKEDPSSKAFLKDHLKDLDNTLSPSQVSAKNYDAIVYAGGHGPMFDLPNNDAIAKLCAEMYEAGRVVGAVCHGTVGLLNVKLSNGEYMINGKEITSFTNSEEEAVKLMADMPFPLETKLIENGANFRGVENFKENVVSKDKRIVTGQNPASATGMATEIVKLLSSK</sequence>
<evidence type="ECO:0000313" key="5">
    <source>
        <dbReference type="EMBL" id="KAK3090911.1"/>
    </source>
</evidence>
<dbReference type="Pfam" id="PF01965">
    <property type="entry name" value="DJ-1_PfpI"/>
    <property type="match status" value="1"/>
</dbReference>
<keyword evidence="6" id="KW-1185">Reference proteome</keyword>
<gene>
    <name evidence="5" type="ORF">FSP39_015676</name>
</gene>